<feature type="compositionally biased region" description="Basic and acidic residues" evidence="1">
    <location>
        <begin position="39"/>
        <end position="50"/>
    </location>
</feature>
<feature type="region of interest" description="Disordered" evidence="1">
    <location>
        <begin position="1"/>
        <end position="95"/>
    </location>
</feature>
<dbReference type="EMBL" id="BTSY01000001">
    <property type="protein sequence ID" value="GMT09835.1"/>
    <property type="molecule type" value="Genomic_DNA"/>
</dbReference>
<dbReference type="EMBL" id="BTSY01000001">
    <property type="protein sequence ID" value="GMT09838.1"/>
    <property type="molecule type" value="Genomic_DNA"/>
</dbReference>
<reference evidence="2" key="1">
    <citation type="submission" date="2023-10" db="EMBL/GenBank/DDBJ databases">
        <title>Genome assembly of Pristionchus species.</title>
        <authorList>
            <person name="Yoshida K."/>
            <person name="Sommer R.J."/>
        </authorList>
    </citation>
    <scope>NUCLEOTIDE SEQUENCE</scope>
    <source>
        <strain evidence="2">RS5133</strain>
    </source>
</reference>
<keyword evidence="4" id="KW-1185">Reference proteome</keyword>
<organism evidence="2 4">
    <name type="scientific">Pristionchus fissidentatus</name>
    <dbReference type="NCBI Taxonomy" id="1538716"/>
    <lineage>
        <taxon>Eukaryota</taxon>
        <taxon>Metazoa</taxon>
        <taxon>Ecdysozoa</taxon>
        <taxon>Nematoda</taxon>
        <taxon>Chromadorea</taxon>
        <taxon>Rhabditida</taxon>
        <taxon>Rhabditina</taxon>
        <taxon>Diplogasteromorpha</taxon>
        <taxon>Diplogasteroidea</taxon>
        <taxon>Neodiplogasteridae</taxon>
        <taxon>Pristionchus</taxon>
    </lineage>
</organism>
<feature type="non-terminal residue" evidence="2">
    <location>
        <position position="123"/>
    </location>
</feature>
<feature type="compositionally biased region" description="Low complexity" evidence="1">
    <location>
        <begin position="55"/>
        <end position="73"/>
    </location>
</feature>
<evidence type="ECO:0000313" key="4">
    <source>
        <dbReference type="Proteomes" id="UP001432322"/>
    </source>
</evidence>
<evidence type="ECO:0000256" key="1">
    <source>
        <dbReference type="SAM" id="MobiDB-lite"/>
    </source>
</evidence>
<comment type="caution">
    <text evidence="2">The sequence shown here is derived from an EMBL/GenBank/DDBJ whole genome shotgun (WGS) entry which is preliminary data.</text>
</comment>
<dbReference type="AlphaFoldDB" id="A0AAV5UUK6"/>
<feature type="non-terminal residue" evidence="2">
    <location>
        <position position="1"/>
    </location>
</feature>
<feature type="compositionally biased region" description="Basic and acidic residues" evidence="1">
    <location>
        <begin position="1"/>
        <end position="24"/>
    </location>
</feature>
<evidence type="ECO:0000313" key="2">
    <source>
        <dbReference type="EMBL" id="GMT09835.1"/>
    </source>
</evidence>
<evidence type="ECO:0000313" key="3">
    <source>
        <dbReference type="EMBL" id="GMT09838.1"/>
    </source>
</evidence>
<name>A0AAV5UUK6_9BILA</name>
<sequence length="123" mass="12980">KGDSEEKVPSDVDSGRKDGGESKKASKNGKPKAASSASEAKHSQEEDAKPNRANSESTPSSRPSPSSSSPSHSQTTKHPDASTSPQSEHTENNDVIGIPNILAKLGYETSVNSTRVRHLMKAN</sequence>
<gene>
    <name evidence="2" type="ORF">PFISCL1PPCAC_1132</name>
    <name evidence="3" type="ORF">PFISCL1PPCAC_1135</name>
</gene>
<accession>A0AAV5UUK6</accession>
<proteinExistence type="predicted"/>
<dbReference type="Proteomes" id="UP001432322">
    <property type="component" value="Unassembled WGS sequence"/>
</dbReference>
<protein>
    <submittedName>
        <fullName evidence="2">Uncharacterized protein</fullName>
    </submittedName>
</protein>